<organism evidence="2 3">
    <name type="scientific">Cladophialophora chaetospira</name>
    <dbReference type="NCBI Taxonomy" id="386627"/>
    <lineage>
        <taxon>Eukaryota</taxon>
        <taxon>Fungi</taxon>
        <taxon>Dikarya</taxon>
        <taxon>Ascomycota</taxon>
        <taxon>Pezizomycotina</taxon>
        <taxon>Eurotiomycetes</taxon>
        <taxon>Chaetothyriomycetidae</taxon>
        <taxon>Chaetothyriales</taxon>
        <taxon>Herpotrichiellaceae</taxon>
        <taxon>Cladophialophora</taxon>
    </lineage>
</organism>
<feature type="compositionally biased region" description="Basic residues" evidence="1">
    <location>
        <begin position="815"/>
        <end position="824"/>
    </location>
</feature>
<feature type="compositionally biased region" description="Pro residues" evidence="1">
    <location>
        <begin position="576"/>
        <end position="585"/>
    </location>
</feature>
<feature type="compositionally biased region" description="Polar residues" evidence="1">
    <location>
        <begin position="703"/>
        <end position="713"/>
    </location>
</feature>
<feature type="compositionally biased region" description="Basic and acidic residues" evidence="1">
    <location>
        <begin position="752"/>
        <end position="765"/>
    </location>
</feature>
<feature type="compositionally biased region" description="Polar residues" evidence="1">
    <location>
        <begin position="866"/>
        <end position="883"/>
    </location>
</feature>
<feature type="compositionally biased region" description="Basic residues" evidence="1">
    <location>
        <begin position="849"/>
        <end position="859"/>
    </location>
</feature>
<dbReference type="EMBL" id="JAPDRK010000001">
    <property type="protein sequence ID" value="KAJ9616740.1"/>
    <property type="molecule type" value="Genomic_DNA"/>
</dbReference>
<comment type="caution">
    <text evidence="2">The sequence shown here is derived from an EMBL/GenBank/DDBJ whole genome shotgun (WGS) entry which is preliminary data.</text>
</comment>
<dbReference type="AlphaFoldDB" id="A0AA38XNH0"/>
<dbReference type="PANTHER" id="PTHR46528">
    <property type="entry name" value="PROTEIN SON"/>
    <property type="match status" value="1"/>
</dbReference>
<proteinExistence type="predicted"/>
<feature type="region of interest" description="Disordered" evidence="1">
    <location>
        <begin position="65"/>
        <end position="142"/>
    </location>
</feature>
<dbReference type="GO" id="GO:0051726">
    <property type="term" value="P:regulation of cell cycle"/>
    <property type="evidence" value="ECO:0007669"/>
    <property type="project" value="InterPro"/>
</dbReference>
<dbReference type="GO" id="GO:0043484">
    <property type="term" value="P:regulation of RNA splicing"/>
    <property type="evidence" value="ECO:0007669"/>
    <property type="project" value="InterPro"/>
</dbReference>
<dbReference type="Proteomes" id="UP001172673">
    <property type="component" value="Unassembled WGS sequence"/>
</dbReference>
<reference evidence="2" key="1">
    <citation type="submission" date="2022-10" db="EMBL/GenBank/DDBJ databases">
        <title>Culturing micro-colonial fungi from biological soil crusts in the Mojave desert and describing Neophaeococcomyces mojavensis, and introducing the new genera and species Taxawa tesnikishii.</title>
        <authorList>
            <person name="Kurbessoian T."/>
            <person name="Stajich J.E."/>
        </authorList>
    </citation>
    <scope>NUCLEOTIDE SEQUENCE</scope>
    <source>
        <strain evidence="2">TK_41</strain>
    </source>
</reference>
<feature type="compositionally biased region" description="Acidic residues" evidence="1">
    <location>
        <begin position="834"/>
        <end position="844"/>
    </location>
</feature>
<feature type="compositionally biased region" description="Polar residues" evidence="1">
    <location>
        <begin position="187"/>
        <end position="197"/>
    </location>
</feature>
<feature type="compositionally biased region" description="Basic and acidic residues" evidence="1">
    <location>
        <begin position="774"/>
        <end position="814"/>
    </location>
</feature>
<feature type="compositionally biased region" description="Basic and acidic residues" evidence="1">
    <location>
        <begin position="900"/>
        <end position="923"/>
    </location>
</feature>
<feature type="region of interest" description="Disordered" evidence="1">
    <location>
        <begin position="347"/>
        <end position="372"/>
    </location>
</feature>
<dbReference type="InterPro" id="IPR032922">
    <property type="entry name" value="SON"/>
</dbReference>
<protein>
    <submittedName>
        <fullName evidence="2">Uncharacterized protein</fullName>
    </submittedName>
</protein>
<feature type="region of interest" description="Disordered" evidence="1">
    <location>
        <begin position="465"/>
        <end position="961"/>
    </location>
</feature>
<feature type="compositionally biased region" description="Basic and acidic residues" evidence="1">
    <location>
        <begin position="736"/>
        <end position="745"/>
    </location>
</feature>
<name>A0AA38XNH0_9EURO</name>
<feature type="region of interest" description="Disordered" evidence="1">
    <location>
        <begin position="162"/>
        <end position="215"/>
    </location>
</feature>
<dbReference type="PANTHER" id="PTHR46528:SF1">
    <property type="entry name" value="PROTEIN SON"/>
    <property type="match status" value="1"/>
</dbReference>
<evidence type="ECO:0000313" key="2">
    <source>
        <dbReference type="EMBL" id="KAJ9616740.1"/>
    </source>
</evidence>
<keyword evidence="3" id="KW-1185">Reference proteome</keyword>
<feature type="compositionally biased region" description="Polar residues" evidence="1">
    <location>
        <begin position="206"/>
        <end position="215"/>
    </location>
</feature>
<feature type="compositionally biased region" description="Basic and acidic residues" evidence="1">
    <location>
        <begin position="633"/>
        <end position="670"/>
    </location>
</feature>
<evidence type="ECO:0000256" key="1">
    <source>
        <dbReference type="SAM" id="MobiDB-lite"/>
    </source>
</evidence>
<dbReference type="GO" id="GO:0003723">
    <property type="term" value="F:RNA binding"/>
    <property type="evidence" value="ECO:0007669"/>
    <property type="project" value="InterPro"/>
</dbReference>
<feature type="compositionally biased region" description="Low complexity" evidence="1">
    <location>
        <begin position="884"/>
        <end position="899"/>
    </location>
</feature>
<sequence>MASITLDASLEEVLETLDLDKVPEKLRCFNDHRNSSCPKCDHKPFTDEICKPNKGMQKTIKTWLKSQEKAKSDAHDKPDTREASASQPNAGKPIISGDGQADMALNGEAVTEDRLPQVETVESEEIPAGDLQPSIEEPDHEVFDNDDDIEFQVELDDDEHQELPIQRPKSTEATPQPQSAKPFENHLQPQDQPNNTDGFDAMGGSDISNNMGGFNNNMDPAQMQQMMQMMQANIPNGMQNGVPYNPMMMAMMSNMSQMHGMLGGFGGQNGGMNMNGMNGMNMNMGMNFNPNQGMYGWNGQNNDMWQNNNANAFPNGMGSDFSSNYGFNMNQSGNFQQNYPSGDFQNGPYNGRGYGRGRGRGRGGFGRGRGNFNQYSQYQQQQSYQNNPGPRQFDNRNVQSQMVHSDRAALIAPPERADDNEIADEVHEDDEFAPGGQEEVQEALGDDYQKSNVAAEVATSDVAVMADSNGSKGPESTQQNNNPDVDQVTEPVVKEVPQAVEREVSAPATTAGPEKPIPDAYNEDLQGSMAPPSAPTGPSAKFGDYGFRSRGHGRFSSRGRDAMSMQNGHITSPVKPFSPAPPPTEPKGSGVVGAPTGPRAMREPAAPTRPLSRSAATGFQIMGRASLAASSRPESRDVDRRHSKSPDRESRDLSRRPSRHEKYSSSKGADEQDEADYREEKRSRKLSKRDTYDDHDRDDQEPSYPQSESAEYKSSSRRSRNEKDRPSKHSSRSRRHHDEDTNGDHEMEDYEDSARSSRDAYAESRSKHRSSKSSKYEDRERERDRDRDRDREKAREKERDKDREREDRHRERDREHRKRSRHDRHREDNGTGDYDYEQQEEAEEAESRHHSRRHKKEHRPARDTSDYNGTSTSQPNGRSQSHRSSANATPAPTSTASTPVEEKDMYTNERERLAQARLLAEKQRRAKQASSRTSNPKYEDELQRDLLEGEKARYWGGRGGR</sequence>
<feature type="compositionally biased region" description="Basic and acidic residues" evidence="1">
    <location>
        <begin position="66"/>
        <end position="82"/>
    </location>
</feature>
<feature type="compositionally biased region" description="Polar residues" evidence="1">
    <location>
        <begin position="468"/>
        <end position="484"/>
    </location>
</feature>
<accession>A0AA38XNH0</accession>
<feature type="compositionally biased region" description="Basic and acidic residues" evidence="1">
    <location>
        <begin position="937"/>
        <end position="953"/>
    </location>
</feature>
<evidence type="ECO:0000313" key="3">
    <source>
        <dbReference type="Proteomes" id="UP001172673"/>
    </source>
</evidence>
<gene>
    <name evidence="2" type="ORF">H2200_000459</name>
</gene>
<feature type="compositionally biased region" description="Basic and acidic residues" evidence="1">
    <location>
        <begin position="678"/>
        <end position="700"/>
    </location>
</feature>